<dbReference type="Proteomes" id="UP000316298">
    <property type="component" value="Unassembled WGS sequence"/>
</dbReference>
<evidence type="ECO:0008006" key="4">
    <source>
        <dbReference type="Google" id="ProtNLM"/>
    </source>
</evidence>
<feature type="transmembrane region" description="Helical" evidence="1">
    <location>
        <begin position="81"/>
        <end position="102"/>
    </location>
</feature>
<sequence length="204" mass="21225">MNRNLSVIGLIGAAVTTLTGIGVEAVVKPASTISDKLWSYPWSADAFIPVSIGYAVLHLLVFCGLLAFLRALPRRAGRVGAGIAGGGTLVLFLAELASIPIADQRLSDTGPQVVGAFFGLGVALTAVGLLIAGVVVLRSWTGWQRYAALVAGVWAVVMIGLSMTSALPLGVAIYGITLCALFAAVLTRDRQPTPDTRLHAHIDH</sequence>
<reference evidence="2 3" key="1">
    <citation type="submission" date="2019-06" db="EMBL/GenBank/DDBJ databases">
        <title>Sequencing the genomes of 1000 actinobacteria strains.</title>
        <authorList>
            <person name="Klenk H.-P."/>
        </authorList>
    </citation>
    <scope>NUCLEOTIDE SEQUENCE [LARGE SCALE GENOMIC DNA]</scope>
    <source>
        <strain evidence="2 3">DSM 17305</strain>
    </source>
</reference>
<feature type="transmembrane region" description="Helical" evidence="1">
    <location>
        <begin position="114"/>
        <end position="137"/>
    </location>
</feature>
<keyword evidence="1" id="KW-0812">Transmembrane</keyword>
<comment type="caution">
    <text evidence="2">The sequence shown here is derived from an EMBL/GenBank/DDBJ whole genome shotgun (WGS) entry which is preliminary data.</text>
</comment>
<dbReference type="RefSeq" id="WP_141858973.1">
    <property type="nucleotide sequence ID" value="NZ_BAAAKA010000005.1"/>
</dbReference>
<keyword evidence="1" id="KW-0472">Membrane</keyword>
<dbReference type="AlphaFoldDB" id="A0A542E9S7"/>
<name>A0A542E9S7_9ACTN</name>
<feature type="transmembrane region" description="Helical" evidence="1">
    <location>
        <begin position="46"/>
        <end position="69"/>
    </location>
</feature>
<feature type="transmembrane region" description="Helical" evidence="1">
    <location>
        <begin position="146"/>
        <end position="163"/>
    </location>
</feature>
<protein>
    <recommendedName>
        <fullName evidence="4">DUF4386 family protein</fullName>
    </recommendedName>
</protein>
<keyword evidence="3" id="KW-1185">Reference proteome</keyword>
<organism evidence="2 3">
    <name type="scientific">Kribbella jejuensis</name>
    <dbReference type="NCBI Taxonomy" id="236068"/>
    <lineage>
        <taxon>Bacteria</taxon>
        <taxon>Bacillati</taxon>
        <taxon>Actinomycetota</taxon>
        <taxon>Actinomycetes</taxon>
        <taxon>Propionibacteriales</taxon>
        <taxon>Kribbellaceae</taxon>
        <taxon>Kribbella</taxon>
    </lineage>
</organism>
<evidence type="ECO:0000313" key="3">
    <source>
        <dbReference type="Proteomes" id="UP000316298"/>
    </source>
</evidence>
<keyword evidence="1" id="KW-1133">Transmembrane helix</keyword>
<evidence type="ECO:0000313" key="2">
    <source>
        <dbReference type="EMBL" id="TQJ12087.1"/>
    </source>
</evidence>
<dbReference type="EMBL" id="VFMM01000002">
    <property type="protein sequence ID" value="TQJ12087.1"/>
    <property type="molecule type" value="Genomic_DNA"/>
</dbReference>
<evidence type="ECO:0000256" key="1">
    <source>
        <dbReference type="SAM" id="Phobius"/>
    </source>
</evidence>
<accession>A0A542E9S7</accession>
<feature type="transmembrane region" description="Helical" evidence="1">
    <location>
        <begin position="169"/>
        <end position="187"/>
    </location>
</feature>
<gene>
    <name evidence="2" type="ORF">FB475_5015</name>
</gene>
<proteinExistence type="predicted"/>
<dbReference type="OrthoDB" id="4964600at2"/>